<evidence type="ECO:0000256" key="2">
    <source>
        <dbReference type="ARBA" id="ARBA00022730"/>
    </source>
</evidence>
<proteinExistence type="inferred from homology"/>
<organism evidence="10 11">
    <name type="scientific">Candidatus Iainarchaeum sp</name>
    <dbReference type="NCBI Taxonomy" id="3101447"/>
    <lineage>
        <taxon>Archaea</taxon>
        <taxon>Candidatus Iainarchaeota</taxon>
        <taxon>Candidatus Iainarchaeia</taxon>
        <taxon>Candidatus Iainarchaeales</taxon>
        <taxon>Candidatus Iainarchaeaceae</taxon>
        <taxon>Candidatus Iainarchaeum</taxon>
    </lineage>
</organism>
<dbReference type="GO" id="GO:0003735">
    <property type="term" value="F:structural constituent of ribosome"/>
    <property type="evidence" value="ECO:0007669"/>
    <property type="project" value="InterPro"/>
</dbReference>
<evidence type="ECO:0000313" key="10">
    <source>
        <dbReference type="EMBL" id="NMA44237.1"/>
    </source>
</evidence>
<keyword evidence="2 6" id="KW-0699">rRNA-binding</keyword>
<evidence type="ECO:0000256" key="4">
    <source>
        <dbReference type="ARBA" id="ARBA00022980"/>
    </source>
</evidence>
<feature type="region of interest" description="Disordered" evidence="7">
    <location>
        <begin position="1"/>
        <end position="30"/>
    </location>
</feature>
<sequence length="195" mass="22790">MGDPKKRRKSYQTPRKSFSKERIEKERETKKTYGLKNTRELYRADSIIRKKRKNARNLLALGLEQRLKREKELLDSLKNMGILRGNPTLEDVLTLTGEALLERRLQTIVWRKGLANTAKQARQFITHGHISINGEKVNKPGYLVTTEEEEKIAYHKQEMILEQKKVKATKEKESEKKELQEAFDEAKPTEIEDGE</sequence>
<evidence type="ECO:0000313" key="11">
    <source>
        <dbReference type="Proteomes" id="UP000526302"/>
    </source>
</evidence>
<keyword evidence="4 6" id="KW-0689">Ribosomal protein</keyword>
<dbReference type="PANTHER" id="PTHR11831:SF5">
    <property type="entry name" value="40S RIBOSOMAL PROTEIN S9"/>
    <property type="match status" value="1"/>
</dbReference>
<dbReference type="GO" id="GO:0015935">
    <property type="term" value="C:small ribosomal subunit"/>
    <property type="evidence" value="ECO:0007669"/>
    <property type="project" value="InterPro"/>
</dbReference>
<dbReference type="PROSITE" id="PS50889">
    <property type="entry name" value="S4"/>
    <property type="match status" value="1"/>
</dbReference>
<dbReference type="InterPro" id="IPR005710">
    <property type="entry name" value="Ribosomal_uS4_euk/arc"/>
</dbReference>
<comment type="subunit">
    <text evidence="6">Part of the 30S ribosomal subunit. Contacts protein S5. The interaction surface between S4 and S5 is involved in control of translational fidelity.</text>
</comment>
<dbReference type="InterPro" id="IPR022801">
    <property type="entry name" value="Ribosomal_uS4"/>
</dbReference>
<dbReference type="EMBL" id="JAAZKV010000001">
    <property type="protein sequence ID" value="NMA44237.1"/>
    <property type="molecule type" value="Genomic_DNA"/>
</dbReference>
<accession>A0A7K4BYC0</accession>
<protein>
    <recommendedName>
        <fullName evidence="6">Small ribosomal subunit protein uS4</fullName>
    </recommendedName>
</protein>
<dbReference type="InterPro" id="IPR036986">
    <property type="entry name" value="S4_RNA-bd_sf"/>
</dbReference>
<dbReference type="PANTHER" id="PTHR11831">
    <property type="entry name" value="30S 40S RIBOSOMAL PROTEIN"/>
    <property type="match status" value="1"/>
</dbReference>
<evidence type="ECO:0000259" key="8">
    <source>
        <dbReference type="SMART" id="SM00363"/>
    </source>
</evidence>
<dbReference type="InterPro" id="IPR001912">
    <property type="entry name" value="Ribosomal_uS4_N"/>
</dbReference>
<comment type="function">
    <text evidence="6">One of the primary rRNA binding proteins, it binds directly to 16S rRNA where it nucleates assembly of the body of the 30S subunit.</text>
</comment>
<dbReference type="SMART" id="SM00363">
    <property type="entry name" value="S4"/>
    <property type="match status" value="1"/>
</dbReference>
<dbReference type="InterPro" id="IPR002942">
    <property type="entry name" value="S4_RNA-bd"/>
</dbReference>
<name>A0A7K4BYC0_9ARCH</name>
<evidence type="ECO:0000256" key="6">
    <source>
        <dbReference type="HAMAP-Rule" id="MF_01306"/>
    </source>
</evidence>
<dbReference type="Gene3D" id="3.10.290.10">
    <property type="entry name" value="RNA-binding S4 domain"/>
    <property type="match status" value="1"/>
</dbReference>
<dbReference type="NCBIfam" id="TIGR01018">
    <property type="entry name" value="uS4_arch"/>
    <property type="match status" value="1"/>
</dbReference>
<dbReference type="GO" id="GO:0006412">
    <property type="term" value="P:translation"/>
    <property type="evidence" value="ECO:0007669"/>
    <property type="project" value="UniProtKB-UniRule"/>
</dbReference>
<feature type="domain" description="RNA-binding S4" evidence="8">
    <location>
        <begin position="103"/>
        <end position="172"/>
    </location>
</feature>
<dbReference type="SUPFAM" id="SSF55174">
    <property type="entry name" value="Alpha-L RNA-binding motif"/>
    <property type="match status" value="1"/>
</dbReference>
<feature type="region of interest" description="Disordered" evidence="7">
    <location>
        <begin position="166"/>
        <end position="195"/>
    </location>
</feature>
<dbReference type="AlphaFoldDB" id="A0A7K4BYC0"/>
<evidence type="ECO:0000256" key="3">
    <source>
        <dbReference type="ARBA" id="ARBA00022884"/>
    </source>
</evidence>
<evidence type="ECO:0000259" key="9">
    <source>
        <dbReference type="SMART" id="SM01390"/>
    </source>
</evidence>
<dbReference type="InterPro" id="IPR022802">
    <property type="entry name" value="Ribosomal_uS4_arc"/>
</dbReference>
<gene>
    <name evidence="6" type="primary">rps4</name>
    <name evidence="10" type="ORF">GX950_00275</name>
</gene>
<keyword evidence="3 6" id="KW-0694">RNA-binding</keyword>
<feature type="compositionally biased region" description="Basic and acidic residues" evidence="7">
    <location>
        <begin position="18"/>
        <end position="30"/>
    </location>
</feature>
<dbReference type="NCBIfam" id="NF003139">
    <property type="entry name" value="PRK04051.1"/>
    <property type="match status" value="1"/>
</dbReference>
<evidence type="ECO:0000256" key="5">
    <source>
        <dbReference type="ARBA" id="ARBA00023274"/>
    </source>
</evidence>
<feature type="domain" description="Small ribosomal subunit protein uS4 N-terminal" evidence="9">
    <location>
        <begin position="5"/>
        <end position="102"/>
    </location>
</feature>
<keyword evidence="5 6" id="KW-0687">Ribonucleoprotein</keyword>
<evidence type="ECO:0000256" key="7">
    <source>
        <dbReference type="SAM" id="MobiDB-lite"/>
    </source>
</evidence>
<evidence type="ECO:0000256" key="1">
    <source>
        <dbReference type="ARBA" id="ARBA00007465"/>
    </source>
</evidence>
<dbReference type="CDD" id="cd00165">
    <property type="entry name" value="S4"/>
    <property type="match status" value="1"/>
</dbReference>
<comment type="function">
    <text evidence="6">With S5 and S12 plays an important role in translational accuracy.</text>
</comment>
<dbReference type="Pfam" id="PF01479">
    <property type="entry name" value="S4"/>
    <property type="match status" value="1"/>
</dbReference>
<feature type="compositionally biased region" description="Basic residues" evidence="7">
    <location>
        <begin position="1"/>
        <end position="10"/>
    </location>
</feature>
<reference evidence="10 11" key="1">
    <citation type="journal article" date="2020" name="Biotechnol. Biofuels">
        <title>New insights from the biogas microbiome by comprehensive genome-resolved metagenomics of nearly 1600 species originating from multiple anaerobic digesters.</title>
        <authorList>
            <person name="Campanaro S."/>
            <person name="Treu L."/>
            <person name="Rodriguez-R L.M."/>
            <person name="Kovalovszki A."/>
            <person name="Ziels R.M."/>
            <person name="Maus I."/>
            <person name="Zhu X."/>
            <person name="Kougias P.G."/>
            <person name="Basile A."/>
            <person name="Luo G."/>
            <person name="Schluter A."/>
            <person name="Konstantinidis K.T."/>
            <person name="Angelidaki I."/>
        </authorList>
    </citation>
    <scope>NUCLEOTIDE SEQUENCE [LARGE SCALE GENOMIC DNA]</scope>
    <source>
        <strain evidence="10">AS22ysBPME_79</strain>
    </source>
</reference>
<dbReference type="GO" id="GO:0019843">
    <property type="term" value="F:rRNA binding"/>
    <property type="evidence" value="ECO:0007669"/>
    <property type="project" value="UniProtKB-UniRule"/>
</dbReference>
<dbReference type="GO" id="GO:0042274">
    <property type="term" value="P:ribosomal small subunit biogenesis"/>
    <property type="evidence" value="ECO:0007669"/>
    <property type="project" value="TreeGrafter"/>
</dbReference>
<dbReference type="SMART" id="SM01390">
    <property type="entry name" value="Ribosomal_S4"/>
    <property type="match status" value="1"/>
</dbReference>
<dbReference type="HAMAP" id="MF_01306_A">
    <property type="entry name" value="Ribosomal_uS4_A"/>
    <property type="match status" value="1"/>
</dbReference>
<dbReference type="Proteomes" id="UP000526302">
    <property type="component" value="Unassembled WGS sequence"/>
</dbReference>
<comment type="similarity">
    <text evidence="1 6">Belongs to the universal ribosomal protein uS4 family.</text>
</comment>
<comment type="caution">
    <text evidence="10">The sequence shown here is derived from an EMBL/GenBank/DDBJ whole genome shotgun (WGS) entry which is preliminary data.</text>
</comment>